<dbReference type="AlphaFoldDB" id="A0A166ZNG7"/>
<dbReference type="EMBL" id="AUXZ01000141">
    <property type="protein sequence ID" value="KZN44496.1"/>
    <property type="molecule type" value="Genomic_DNA"/>
</dbReference>
<dbReference type="Proteomes" id="UP000076503">
    <property type="component" value="Unassembled WGS sequence"/>
</dbReference>
<comment type="caution">
    <text evidence="2">The sequence shown here is derived from an EMBL/GenBank/DDBJ whole genome shotgun (WGS) entry which is preliminary data.</text>
</comment>
<evidence type="ECO:0000313" key="2">
    <source>
        <dbReference type="EMBL" id="KZN44496.1"/>
    </source>
</evidence>
<accession>A0A166ZNG7</accession>
<reference evidence="2 3" key="1">
    <citation type="submission" date="2013-07" db="EMBL/GenBank/DDBJ databases">
        <title>Comparative Genomic and Metabolomic Analysis of Twelve Strains of Pseudoalteromonas luteoviolacea.</title>
        <authorList>
            <person name="Vynne N.G."/>
            <person name="Mansson M."/>
            <person name="Gram L."/>
        </authorList>
    </citation>
    <scope>NUCLEOTIDE SEQUENCE [LARGE SCALE GENOMIC DNA]</scope>
    <source>
        <strain evidence="2 3">H33</strain>
    </source>
</reference>
<evidence type="ECO:0000259" key="1">
    <source>
        <dbReference type="Pfam" id="PF13808"/>
    </source>
</evidence>
<dbReference type="Pfam" id="PF13808">
    <property type="entry name" value="DDE_Tnp_1_assoc"/>
    <property type="match status" value="1"/>
</dbReference>
<organism evidence="2 3">
    <name type="scientific">Pseudoalteromonas luteoviolacea H33</name>
    <dbReference type="NCBI Taxonomy" id="1365251"/>
    <lineage>
        <taxon>Bacteria</taxon>
        <taxon>Pseudomonadati</taxon>
        <taxon>Pseudomonadota</taxon>
        <taxon>Gammaproteobacteria</taxon>
        <taxon>Alteromonadales</taxon>
        <taxon>Pseudoalteromonadaceae</taxon>
        <taxon>Pseudoalteromonas</taxon>
    </lineage>
</organism>
<name>A0A166ZNG7_9GAMM</name>
<dbReference type="InterPro" id="IPR032806">
    <property type="entry name" value="YbfD_N"/>
</dbReference>
<feature type="domain" description="H repeat-associated protein N-terminal" evidence="1">
    <location>
        <begin position="5"/>
        <end position="50"/>
    </location>
</feature>
<gene>
    <name evidence="2" type="ORF">N476_05730</name>
</gene>
<evidence type="ECO:0000313" key="3">
    <source>
        <dbReference type="Proteomes" id="UP000076503"/>
    </source>
</evidence>
<sequence length="54" mass="6122">MSLFSHLELVKESRSTINQHQNLVDIMFLIISAITSGCEGWQDIEIYGNKNCHG</sequence>
<protein>
    <recommendedName>
        <fullName evidence="1">H repeat-associated protein N-terminal domain-containing protein</fullName>
    </recommendedName>
</protein>
<proteinExistence type="predicted"/>
<dbReference type="PATRIC" id="fig|1365251.3.peg.5269"/>